<sequence>MSSHTQGSHEEIHADGPHDHYAAENKAFYDVEEARKVDARRDTQELARRVAAAMRRRYPDIFNEETTTLMDYACGTGLVSRELCPYVKSIVGVDISDGMVDQFNLRVSQQGLTPEEMKAVCVELKGEEHELDGQKFDVIVCSMAFHHFSSYRDVTRMLAFFLKPGGSLLVVDIVKGTLKAEISAHHERIIAHQHGFDTNDMREAFETAGLIAFDYSLATSGKMHGNTVDFFLARGKKPALSPTE</sequence>
<evidence type="ECO:0000313" key="2">
    <source>
        <dbReference type="EMBL" id="KZT11148.1"/>
    </source>
</evidence>
<accession>A0A165H2C2</accession>
<dbReference type="CDD" id="cd02440">
    <property type="entry name" value="AdoMet_MTases"/>
    <property type="match status" value="1"/>
</dbReference>
<keyword evidence="1 2" id="KW-0808">Transferase</keyword>
<dbReference type="AlphaFoldDB" id="A0A165H2C2"/>
<evidence type="ECO:0000256" key="1">
    <source>
        <dbReference type="ARBA" id="ARBA00022679"/>
    </source>
</evidence>
<dbReference type="GO" id="GO:0008168">
    <property type="term" value="F:methyltransferase activity"/>
    <property type="evidence" value="ECO:0007669"/>
    <property type="project" value="UniProtKB-KW"/>
</dbReference>
<keyword evidence="3" id="KW-1185">Reference proteome</keyword>
<dbReference type="Gene3D" id="3.40.50.150">
    <property type="entry name" value="Vaccinia Virus protein VP39"/>
    <property type="match status" value="1"/>
</dbReference>
<dbReference type="GeneID" id="63827511"/>
<dbReference type="EMBL" id="KV427607">
    <property type="protein sequence ID" value="KZT11148.1"/>
    <property type="molecule type" value="Genomic_DNA"/>
</dbReference>
<organism evidence="2 3">
    <name type="scientific">Laetiporus sulphureus 93-53</name>
    <dbReference type="NCBI Taxonomy" id="1314785"/>
    <lineage>
        <taxon>Eukaryota</taxon>
        <taxon>Fungi</taxon>
        <taxon>Dikarya</taxon>
        <taxon>Basidiomycota</taxon>
        <taxon>Agaricomycotina</taxon>
        <taxon>Agaricomycetes</taxon>
        <taxon>Polyporales</taxon>
        <taxon>Laetiporus</taxon>
    </lineage>
</organism>
<dbReference type="GO" id="GO:0032259">
    <property type="term" value="P:methylation"/>
    <property type="evidence" value="ECO:0007669"/>
    <property type="project" value="UniProtKB-KW"/>
</dbReference>
<dbReference type="OrthoDB" id="3647at2759"/>
<dbReference type="PANTHER" id="PTHR43861">
    <property type="entry name" value="TRANS-ACONITATE 2-METHYLTRANSFERASE-RELATED"/>
    <property type="match status" value="1"/>
</dbReference>
<proteinExistence type="predicted"/>
<name>A0A165H2C2_9APHY</name>
<dbReference type="Proteomes" id="UP000076871">
    <property type="component" value="Unassembled WGS sequence"/>
</dbReference>
<dbReference type="InterPro" id="IPR029063">
    <property type="entry name" value="SAM-dependent_MTases_sf"/>
</dbReference>
<dbReference type="SUPFAM" id="SSF53335">
    <property type="entry name" value="S-adenosyl-L-methionine-dependent methyltransferases"/>
    <property type="match status" value="1"/>
</dbReference>
<reference evidence="2 3" key="1">
    <citation type="journal article" date="2016" name="Mol. Biol. Evol.">
        <title>Comparative Genomics of Early-Diverging Mushroom-Forming Fungi Provides Insights into the Origins of Lignocellulose Decay Capabilities.</title>
        <authorList>
            <person name="Nagy L.G."/>
            <person name="Riley R."/>
            <person name="Tritt A."/>
            <person name="Adam C."/>
            <person name="Daum C."/>
            <person name="Floudas D."/>
            <person name="Sun H."/>
            <person name="Yadav J.S."/>
            <person name="Pangilinan J."/>
            <person name="Larsson K.H."/>
            <person name="Matsuura K."/>
            <person name="Barry K."/>
            <person name="Labutti K."/>
            <person name="Kuo R."/>
            <person name="Ohm R.A."/>
            <person name="Bhattacharya S.S."/>
            <person name="Shirouzu T."/>
            <person name="Yoshinaga Y."/>
            <person name="Martin F.M."/>
            <person name="Grigoriev I.V."/>
            <person name="Hibbett D.S."/>
        </authorList>
    </citation>
    <scope>NUCLEOTIDE SEQUENCE [LARGE SCALE GENOMIC DNA]</scope>
    <source>
        <strain evidence="2 3">93-53</strain>
    </source>
</reference>
<evidence type="ECO:0000313" key="3">
    <source>
        <dbReference type="Proteomes" id="UP000076871"/>
    </source>
</evidence>
<keyword evidence="2" id="KW-0489">Methyltransferase</keyword>
<gene>
    <name evidence="2" type="ORF">LAESUDRAFT_734096</name>
</gene>
<dbReference type="PANTHER" id="PTHR43861:SF3">
    <property type="entry name" value="PUTATIVE (AFU_ORTHOLOGUE AFUA_2G14390)-RELATED"/>
    <property type="match status" value="1"/>
</dbReference>
<protein>
    <submittedName>
        <fullName evidence="2">S-adenosyl-L-methionine-dependent methyltransferase</fullName>
    </submittedName>
</protein>
<dbReference type="RefSeq" id="XP_040768888.1">
    <property type="nucleotide sequence ID" value="XM_040910482.1"/>
</dbReference>
<dbReference type="InParanoid" id="A0A165H2C2"/>
<dbReference type="STRING" id="1314785.A0A165H2C2"/>
<dbReference type="Pfam" id="PF13489">
    <property type="entry name" value="Methyltransf_23"/>
    <property type="match status" value="1"/>
</dbReference>